<sequence>MTTGPYNQPIPASLYPPSSPSGSVGSTTSMCLTPTATHHCYTPPRVRLGCIMEARTMSLILSHQVQERPCVQRFRDTQPVILLGFTPYWRSRTRMRGYFPLI</sequence>
<evidence type="ECO:0000256" key="1">
    <source>
        <dbReference type="SAM" id="MobiDB-lite"/>
    </source>
</evidence>
<dbReference type="Proteomes" id="UP001590951">
    <property type="component" value="Unassembled WGS sequence"/>
</dbReference>
<name>A0ABR4BKX1_9LECA</name>
<evidence type="ECO:0000313" key="2">
    <source>
        <dbReference type="EMBL" id="KAL2058338.1"/>
    </source>
</evidence>
<gene>
    <name evidence="2" type="ORF">ABVK25_001064</name>
</gene>
<organism evidence="2 3">
    <name type="scientific">Lepraria finkii</name>
    <dbReference type="NCBI Taxonomy" id="1340010"/>
    <lineage>
        <taxon>Eukaryota</taxon>
        <taxon>Fungi</taxon>
        <taxon>Dikarya</taxon>
        <taxon>Ascomycota</taxon>
        <taxon>Pezizomycotina</taxon>
        <taxon>Lecanoromycetes</taxon>
        <taxon>OSLEUM clade</taxon>
        <taxon>Lecanoromycetidae</taxon>
        <taxon>Lecanorales</taxon>
        <taxon>Lecanorineae</taxon>
        <taxon>Stereocaulaceae</taxon>
        <taxon>Lepraria</taxon>
    </lineage>
</organism>
<accession>A0ABR4BKX1</accession>
<protein>
    <submittedName>
        <fullName evidence="2">Uncharacterized protein</fullName>
    </submittedName>
</protein>
<feature type="region of interest" description="Disordered" evidence="1">
    <location>
        <begin position="1"/>
        <end position="28"/>
    </location>
</feature>
<keyword evidence="3" id="KW-1185">Reference proteome</keyword>
<feature type="compositionally biased region" description="Low complexity" evidence="1">
    <location>
        <begin position="9"/>
        <end position="28"/>
    </location>
</feature>
<dbReference type="EMBL" id="JBHFEH010000002">
    <property type="protein sequence ID" value="KAL2058338.1"/>
    <property type="molecule type" value="Genomic_DNA"/>
</dbReference>
<reference evidence="2 3" key="1">
    <citation type="submission" date="2024-09" db="EMBL/GenBank/DDBJ databases">
        <title>Rethinking Asexuality: The Enigmatic Case of Functional Sexual Genes in Lepraria (Stereocaulaceae).</title>
        <authorList>
            <person name="Doellman M."/>
            <person name="Sun Y."/>
            <person name="Barcenas-Pena A."/>
            <person name="Lumbsch H.T."/>
            <person name="Grewe F."/>
        </authorList>
    </citation>
    <scope>NUCLEOTIDE SEQUENCE [LARGE SCALE GENOMIC DNA]</scope>
    <source>
        <strain evidence="2 3">Grewe 0041</strain>
    </source>
</reference>
<comment type="caution">
    <text evidence="2">The sequence shown here is derived from an EMBL/GenBank/DDBJ whole genome shotgun (WGS) entry which is preliminary data.</text>
</comment>
<evidence type="ECO:0000313" key="3">
    <source>
        <dbReference type="Proteomes" id="UP001590951"/>
    </source>
</evidence>
<proteinExistence type="predicted"/>